<evidence type="ECO:0000259" key="1">
    <source>
        <dbReference type="PROSITE" id="PS50943"/>
    </source>
</evidence>
<reference evidence="2" key="1">
    <citation type="submission" date="2016-10" db="EMBL/GenBank/DDBJ databases">
        <title>Sequence of Gallionella enrichment culture.</title>
        <authorList>
            <person name="Poehlein A."/>
            <person name="Muehling M."/>
            <person name="Daniel R."/>
        </authorList>
    </citation>
    <scope>NUCLEOTIDE SEQUENCE</scope>
</reference>
<dbReference type="Gene3D" id="1.10.260.40">
    <property type="entry name" value="lambda repressor-like DNA-binding domains"/>
    <property type="match status" value="1"/>
</dbReference>
<dbReference type="PROSITE" id="PS50943">
    <property type="entry name" value="HTH_CROC1"/>
    <property type="match status" value="1"/>
</dbReference>
<evidence type="ECO:0000313" key="2">
    <source>
        <dbReference type="EMBL" id="OIQ78028.1"/>
    </source>
</evidence>
<proteinExistence type="predicted"/>
<dbReference type="GO" id="GO:0003677">
    <property type="term" value="F:DNA binding"/>
    <property type="evidence" value="ECO:0007669"/>
    <property type="project" value="InterPro"/>
</dbReference>
<dbReference type="AlphaFoldDB" id="A0A1J5QDN1"/>
<comment type="caution">
    <text evidence="2">The sequence shown here is derived from an EMBL/GenBank/DDBJ whole genome shotgun (WGS) entry which is preliminary data.</text>
</comment>
<protein>
    <submittedName>
        <fullName evidence="2">Antitoxin igA-2</fullName>
    </submittedName>
</protein>
<organism evidence="2">
    <name type="scientific">mine drainage metagenome</name>
    <dbReference type="NCBI Taxonomy" id="410659"/>
    <lineage>
        <taxon>unclassified sequences</taxon>
        <taxon>metagenomes</taxon>
        <taxon>ecological metagenomes</taxon>
    </lineage>
</organism>
<dbReference type="Pfam" id="PF01381">
    <property type="entry name" value="HTH_3"/>
    <property type="match status" value="1"/>
</dbReference>
<accession>A0A1J5QDN1</accession>
<sequence length="130" mass="14558">MDVNTIARAIEADAGEPLLDLRQALDEAGARMGRVTTPEQILARKAREASGLTQAAFAERISTPVATLRDWEQGRFAPPGGVLCLLRLIARHSDLPQELAAGRRKRTLEECLKTFSSWFKRWYHTIKCLI</sequence>
<dbReference type="EMBL" id="MLJW01001485">
    <property type="protein sequence ID" value="OIQ78028.1"/>
    <property type="molecule type" value="Genomic_DNA"/>
</dbReference>
<dbReference type="InterPro" id="IPR001387">
    <property type="entry name" value="Cro/C1-type_HTH"/>
</dbReference>
<name>A0A1J5QDN1_9ZZZZ</name>
<feature type="domain" description="HTH cro/C1-type" evidence="1">
    <location>
        <begin position="44"/>
        <end position="75"/>
    </location>
</feature>
<dbReference type="SUPFAM" id="SSF47413">
    <property type="entry name" value="lambda repressor-like DNA-binding domains"/>
    <property type="match status" value="1"/>
</dbReference>
<dbReference type="CDD" id="cd00093">
    <property type="entry name" value="HTH_XRE"/>
    <property type="match status" value="1"/>
</dbReference>
<dbReference type="InterPro" id="IPR010982">
    <property type="entry name" value="Lambda_DNA-bd_dom_sf"/>
</dbReference>
<gene>
    <name evidence="2" type="primary">higA-2_6</name>
    <name evidence="2" type="ORF">GALL_402760</name>
</gene>